<protein>
    <recommendedName>
        <fullName evidence="4">Sporulation related protein</fullName>
    </recommendedName>
</protein>
<evidence type="ECO:0000313" key="2">
    <source>
        <dbReference type="EMBL" id="TDQ52457.1"/>
    </source>
</evidence>
<dbReference type="EMBL" id="SNYN01000006">
    <property type="protein sequence ID" value="TDQ52457.1"/>
    <property type="molecule type" value="Genomic_DNA"/>
</dbReference>
<evidence type="ECO:0008006" key="4">
    <source>
        <dbReference type="Google" id="ProtNLM"/>
    </source>
</evidence>
<sequence length="74" mass="8737">MSGREKRSERFPQEDEDRKWWYSIKTDTVEYGPGSPNKDRLGPYPDRASAEAALSTAKARNDAWDKDDEKWEEW</sequence>
<feature type="compositionally biased region" description="Basic and acidic residues" evidence="1">
    <location>
        <begin position="59"/>
        <end position="74"/>
    </location>
</feature>
<keyword evidence="3" id="KW-1185">Reference proteome</keyword>
<feature type="region of interest" description="Disordered" evidence="1">
    <location>
        <begin position="30"/>
        <end position="74"/>
    </location>
</feature>
<evidence type="ECO:0000313" key="3">
    <source>
        <dbReference type="Proteomes" id="UP000295281"/>
    </source>
</evidence>
<gene>
    <name evidence="2" type="ORF">EV190_10695</name>
</gene>
<proteinExistence type="predicted"/>
<name>A0A4R6V2U9_9ACTN</name>
<organism evidence="2 3">
    <name type="scientific">Actinorugispora endophytica</name>
    <dbReference type="NCBI Taxonomy" id="1605990"/>
    <lineage>
        <taxon>Bacteria</taxon>
        <taxon>Bacillati</taxon>
        <taxon>Actinomycetota</taxon>
        <taxon>Actinomycetes</taxon>
        <taxon>Streptosporangiales</taxon>
        <taxon>Nocardiopsidaceae</taxon>
        <taxon>Actinorugispora</taxon>
    </lineage>
</organism>
<dbReference type="Proteomes" id="UP000295281">
    <property type="component" value="Unassembled WGS sequence"/>
</dbReference>
<dbReference type="AlphaFoldDB" id="A0A4R6V2U9"/>
<evidence type="ECO:0000256" key="1">
    <source>
        <dbReference type="SAM" id="MobiDB-lite"/>
    </source>
</evidence>
<dbReference type="OrthoDB" id="3268477at2"/>
<comment type="caution">
    <text evidence="2">The sequence shown here is derived from an EMBL/GenBank/DDBJ whole genome shotgun (WGS) entry which is preliminary data.</text>
</comment>
<reference evidence="2 3" key="1">
    <citation type="submission" date="2019-03" db="EMBL/GenBank/DDBJ databases">
        <title>Genomic Encyclopedia of Type Strains, Phase IV (KMG-IV): sequencing the most valuable type-strain genomes for metagenomic binning, comparative biology and taxonomic classification.</title>
        <authorList>
            <person name="Goeker M."/>
        </authorList>
    </citation>
    <scope>NUCLEOTIDE SEQUENCE [LARGE SCALE GENOMIC DNA]</scope>
    <source>
        <strain evidence="2 3">DSM 46770</strain>
    </source>
</reference>
<accession>A0A4R6V2U9</accession>
<dbReference type="RefSeq" id="WP_133741355.1">
    <property type="nucleotide sequence ID" value="NZ_SNYN01000006.1"/>
</dbReference>